<name>A0A165JF60_XYLHT</name>
<feature type="domain" description="RRM" evidence="4">
    <location>
        <begin position="2"/>
        <end position="101"/>
    </location>
</feature>
<dbReference type="InterPro" id="IPR012677">
    <property type="entry name" value="Nucleotide-bd_a/b_plait_sf"/>
</dbReference>
<proteinExistence type="predicted"/>
<dbReference type="GO" id="GO:0003723">
    <property type="term" value="F:RNA binding"/>
    <property type="evidence" value="ECO:0007669"/>
    <property type="project" value="UniProtKB-UniRule"/>
</dbReference>
<dbReference type="STRING" id="1328760.A0A165JF60"/>
<evidence type="ECO:0000256" key="3">
    <source>
        <dbReference type="SAM" id="MobiDB-lite"/>
    </source>
</evidence>
<dbReference type="OMA" id="GWEDRSY"/>
<dbReference type="Pfam" id="PF00076">
    <property type="entry name" value="RRM_1"/>
    <property type="match status" value="1"/>
</dbReference>
<organism evidence="5 6">
    <name type="scientific">Xylona heveae (strain CBS 132557 / TC161)</name>
    <dbReference type="NCBI Taxonomy" id="1328760"/>
    <lineage>
        <taxon>Eukaryota</taxon>
        <taxon>Fungi</taxon>
        <taxon>Dikarya</taxon>
        <taxon>Ascomycota</taxon>
        <taxon>Pezizomycotina</taxon>
        <taxon>Xylonomycetes</taxon>
        <taxon>Xylonales</taxon>
        <taxon>Xylonaceae</taxon>
        <taxon>Xylona</taxon>
    </lineage>
</organism>
<evidence type="ECO:0000313" key="5">
    <source>
        <dbReference type="EMBL" id="KZF26155.1"/>
    </source>
</evidence>
<dbReference type="InterPro" id="IPR035979">
    <property type="entry name" value="RBD_domain_sf"/>
</dbReference>
<dbReference type="InParanoid" id="A0A165JF60"/>
<dbReference type="InterPro" id="IPR000504">
    <property type="entry name" value="RRM_dom"/>
</dbReference>
<evidence type="ECO:0000313" key="6">
    <source>
        <dbReference type="Proteomes" id="UP000076632"/>
    </source>
</evidence>
<reference evidence="5 6" key="1">
    <citation type="journal article" date="2016" name="Fungal Biol.">
        <title>The genome of Xylona heveae provides a window into fungal endophytism.</title>
        <authorList>
            <person name="Gazis R."/>
            <person name="Kuo A."/>
            <person name="Riley R."/>
            <person name="LaButti K."/>
            <person name="Lipzen A."/>
            <person name="Lin J."/>
            <person name="Amirebrahimi M."/>
            <person name="Hesse C.N."/>
            <person name="Spatafora J.W."/>
            <person name="Henrissat B."/>
            <person name="Hainaut M."/>
            <person name="Grigoriev I.V."/>
            <person name="Hibbett D.S."/>
        </authorList>
    </citation>
    <scope>NUCLEOTIDE SEQUENCE [LARGE SCALE GENOMIC DNA]</scope>
    <source>
        <strain evidence="5 6">TC161</strain>
    </source>
</reference>
<evidence type="ECO:0000259" key="4">
    <source>
        <dbReference type="PROSITE" id="PS50102"/>
    </source>
</evidence>
<dbReference type="OrthoDB" id="439808at2759"/>
<dbReference type="RefSeq" id="XP_018191710.1">
    <property type="nucleotide sequence ID" value="XM_018330702.1"/>
</dbReference>
<feature type="region of interest" description="Disordered" evidence="3">
    <location>
        <begin position="136"/>
        <end position="174"/>
    </location>
</feature>
<dbReference type="PROSITE" id="PS50102">
    <property type="entry name" value="RRM"/>
    <property type="match status" value="1"/>
</dbReference>
<dbReference type="InterPro" id="IPR052462">
    <property type="entry name" value="SLIRP/GR-RBP-like"/>
</dbReference>
<dbReference type="SUPFAM" id="SSF54928">
    <property type="entry name" value="RNA-binding domain, RBD"/>
    <property type="match status" value="1"/>
</dbReference>
<sequence length="174" mass="18159">MSKLFIGGLSWHTDDQALRVKFEEFGQVEEAVRLIHDYLSIKKNNLLIICEKVVVKDRDTGRSRGFGFVRFANETDANSAISAMNNVEFDGRTIRVDKASERTGGAGGSGGYGGRGGYNRPSGGYGGGGYGGGREGGYSGGGSRGWGGNSYGGGQSYAGGQSYEGQGSGQGSGW</sequence>
<evidence type="ECO:0000256" key="2">
    <source>
        <dbReference type="PROSITE-ProRule" id="PRU00176"/>
    </source>
</evidence>
<accession>A0A165JF60</accession>
<keyword evidence="1 2" id="KW-0694">RNA-binding</keyword>
<feature type="region of interest" description="Disordered" evidence="3">
    <location>
        <begin position="98"/>
        <end position="118"/>
    </location>
</feature>
<dbReference type="Proteomes" id="UP000076632">
    <property type="component" value="Unassembled WGS sequence"/>
</dbReference>
<gene>
    <name evidence="5" type="ORF">L228DRAFT_235261</name>
</gene>
<dbReference type="Gene3D" id="3.30.70.330">
    <property type="match status" value="1"/>
</dbReference>
<feature type="compositionally biased region" description="Gly residues" evidence="3">
    <location>
        <begin position="104"/>
        <end position="118"/>
    </location>
</feature>
<dbReference type="PANTHER" id="PTHR48027">
    <property type="entry name" value="HETEROGENEOUS NUCLEAR RIBONUCLEOPROTEIN 87F-RELATED"/>
    <property type="match status" value="1"/>
</dbReference>
<dbReference type="GeneID" id="28895839"/>
<feature type="compositionally biased region" description="Gly residues" evidence="3">
    <location>
        <begin position="136"/>
        <end position="157"/>
    </location>
</feature>
<evidence type="ECO:0000256" key="1">
    <source>
        <dbReference type="ARBA" id="ARBA00022884"/>
    </source>
</evidence>
<dbReference type="SMART" id="SM00360">
    <property type="entry name" value="RRM"/>
    <property type="match status" value="1"/>
</dbReference>
<dbReference type="AlphaFoldDB" id="A0A165JF60"/>
<keyword evidence="6" id="KW-1185">Reference proteome</keyword>
<dbReference type="EMBL" id="KV407454">
    <property type="protein sequence ID" value="KZF26155.1"/>
    <property type="molecule type" value="Genomic_DNA"/>
</dbReference>
<protein>
    <submittedName>
        <fullName evidence="5">RNA-binding domain-containing protein</fullName>
    </submittedName>
</protein>